<feature type="transmembrane region" description="Helical" evidence="5">
    <location>
        <begin position="219"/>
        <end position="236"/>
    </location>
</feature>
<feature type="transmembrane region" description="Helical" evidence="5">
    <location>
        <begin position="243"/>
        <end position="261"/>
    </location>
</feature>
<dbReference type="PANTHER" id="PTHR37422">
    <property type="entry name" value="TEICHURONIC ACID BIOSYNTHESIS PROTEIN TUAE"/>
    <property type="match status" value="1"/>
</dbReference>
<keyword evidence="7" id="KW-0436">Ligase</keyword>
<dbReference type="InterPro" id="IPR051533">
    <property type="entry name" value="WaaL-like"/>
</dbReference>
<dbReference type="Proteomes" id="UP000706039">
    <property type="component" value="Unassembled WGS sequence"/>
</dbReference>
<evidence type="ECO:0000256" key="2">
    <source>
        <dbReference type="ARBA" id="ARBA00022692"/>
    </source>
</evidence>
<dbReference type="Pfam" id="PF04932">
    <property type="entry name" value="Wzy_C"/>
    <property type="match status" value="1"/>
</dbReference>
<feature type="transmembrane region" description="Helical" evidence="5">
    <location>
        <begin position="196"/>
        <end position="213"/>
    </location>
</feature>
<feature type="transmembrane region" description="Helical" evidence="5">
    <location>
        <begin position="362"/>
        <end position="381"/>
    </location>
</feature>
<evidence type="ECO:0000256" key="5">
    <source>
        <dbReference type="SAM" id="Phobius"/>
    </source>
</evidence>
<evidence type="ECO:0000259" key="6">
    <source>
        <dbReference type="Pfam" id="PF04932"/>
    </source>
</evidence>
<sequence>MRPVWIVCLLVALAPAIMAVTTWTPDGYFSAPLYFWRFLAPPVIAIELAAIAIAWRAGFRPLATILALPGWSSGLIGLLVAIDIGDALLVAPDPSAALMRSAMTLIHLLFALGVVDLMRARGFNDYRALWWALLTGSTLYVAIMAAFVVAIEQPARFDWLHFGLGVVNIRHSGFYVAVGAAFSFGLAATEPDKLRYWLAVGAGTLCCAALFWSGSRAPLLALLISGVLSAALIPALRTIRLPLAMILAYAGGGALSLIHAPPFGNYGLLRMVKAGAEATANEVSSGRVDLWRGSIRTFLARPLFGHGEAQFITVVPEAQSIFYHPHNALLQSLVQWGGVGTALFGTLAVMLWWRLLQGTRRAGATAAPAFVAVNTFIVYAMTDGVLFFVYPMMILAFLLAVGLAASALPRDPDRSGFAAPPGG</sequence>
<feature type="transmembrane region" description="Helical" evidence="5">
    <location>
        <begin position="129"/>
        <end position="151"/>
    </location>
</feature>
<organism evidence="7 8">
    <name type="scientific">Sphingomonas colocasiae</name>
    <dbReference type="NCBI Taxonomy" id="1848973"/>
    <lineage>
        <taxon>Bacteria</taxon>
        <taxon>Pseudomonadati</taxon>
        <taxon>Pseudomonadota</taxon>
        <taxon>Alphaproteobacteria</taxon>
        <taxon>Sphingomonadales</taxon>
        <taxon>Sphingomonadaceae</taxon>
        <taxon>Sphingomonas</taxon>
    </lineage>
</organism>
<gene>
    <name evidence="7" type="ORF">K7G82_00345</name>
</gene>
<dbReference type="PANTHER" id="PTHR37422:SF13">
    <property type="entry name" value="LIPOPOLYSACCHARIDE BIOSYNTHESIS PROTEIN PA4999-RELATED"/>
    <property type="match status" value="1"/>
</dbReference>
<evidence type="ECO:0000256" key="3">
    <source>
        <dbReference type="ARBA" id="ARBA00022989"/>
    </source>
</evidence>
<accession>A0ABS7PHF1</accession>
<reference evidence="7 8" key="1">
    <citation type="submission" date="2021-08" db="EMBL/GenBank/DDBJ databases">
        <authorList>
            <person name="Tuo L."/>
        </authorList>
    </citation>
    <scope>NUCLEOTIDE SEQUENCE [LARGE SCALE GENOMIC DNA]</scope>
    <source>
        <strain evidence="7 8">JCM 31229</strain>
    </source>
</reference>
<dbReference type="InterPro" id="IPR007016">
    <property type="entry name" value="O-antigen_ligase-rel_domated"/>
</dbReference>
<feature type="transmembrane region" description="Helical" evidence="5">
    <location>
        <begin position="171"/>
        <end position="189"/>
    </location>
</feature>
<evidence type="ECO:0000313" key="7">
    <source>
        <dbReference type="EMBL" id="MBY8820718.1"/>
    </source>
</evidence>
<keyword evidence="2 5" id="KW-0812">Transmembrane</keyword>
<comment type="subcellular location">
    <subcellularLocation>
        <location evidence="1">Membrane</location>
        <topology evidence="1">Multi-pass membrane protein</topology>
    </subcellularLocation>
</comment>
<feature type="transmembrane region" description="Helical" evidence="5">
    <location>
        <begin position="62"/>
        <end position="85"/>
    </location>
</feature>
<dbReference type="RefSeq" id="WP_222987838.1">
    <property type="nucleotide sequence ID" value="NZ_JAINVV010000001.1"/>
</dbReference>
<feature type="transmembrane region" description="Helical" evidence="5">
    <location>
        <begin position="35"/>
        <end position="55"/>
    </location>
</feature>
<keyword evidence="4 5" id="KW-0472">Membrane</keyword>
<proteinExistence type="predicted"/>
<evidence type="ECO:0000256" key="1">
    <source>
        <dbReference type="ARBA" id="ARBA00004141"/>
    </source>
</evidence>
<evidence type="ECO:0000256" key="4">
    <source>
        <dbReference type="ARBA" id="ARBA00023136"/>
    </source>
</evidence>
<feature type="transmembrane region" description="Helical" evidence="5">
    <location>
        <begin position="333"/>
        <end position="355"/>
    </location>
</feature>
<dbReference type="EMBL" id="JAINVV010000001">
    <property type="protein sequence ID" value="MBY8820718.1"/>
    <property type="molecule type" value="Genomic_DNA"/>
</dbReference>
<keyword evidence="8" id="KW-1185">Reference proteome</keyword>
<dbReference type="GO" id="GO:0016874">
    <property type="term" value="F:ligase activity"/>
    <property type="evidence" value="ECO:0007669"/>
    <property type="project" value="UniProtKB-KW"/>
</dbReference>
<keyword evidence="3 5" id="KW-1133">Transmembrane helix</keyword>
<feature type="transmembrane region" description="Helical" evidence="5">
    <location>
        <begin position="387"/>
        <end position="408"/>
    </location>
</feature>
<name>A0ABS7PHF1_9SPHN</name>
<feature type="transmembrane region" description="Helical" evidence="5">
    <location>
        <begin position="97"/>
        <end position="117"/>
    </location>
</feature>
<evidence type="ECO:0000313" key="8">
    <source>
        <dbReference type="Proteomes" id="UP000706039"/>
    </source>
</evidence>
<comment type="caution">
    <text evidence="7">The sequence shown here is derived from an EMBL/GenBank/DDBJ whole genome shotgun (WGS) entry which is preliminary data.</text>
</comment>
<protein>
    <submittedName>
        <fullName evidence="7">O-antigen ligase family protein</fullName>
    </submittedName>
</protein>
<feature type="domain" description="O-antigen ligase-related" evidence="6">
    <location>
        <begin position="205"/>
        <end position="344"/>
    </location>
</feature>